<gene>
    <name evidence="1" type="ORF">BN873_20039</name>
</gene>
<reference evidence="1" key="2">
    <citation type="submission" date="2014-03" db="EMBL/GenBank/DDBJ databases">
        <title>Candidatus Competibacter-lineage genomes retrieved from metagenomes reveal functional metabolic diversity.</title>
        <authorList>
            <person name="McIlroy S.J."/>
            <person name="Albertsen M."/>
            <person name="Andresen E.K."/>
            <person name="Saunders A.M."/>
            <person name="Kristiansen R."/>
            <person name="Stokholm-Bjerregaard M."/>
            <person name="Nielsen K.L."/>
            <person name="Nielsen P.H."/>
        </authorList>
    </citation>
    <scope>NUCLEOTIDE SEQUENCE</scope>
    <source>
        <strain evidence="1">Run_A_D11</strain>
    </source>
</reference>
<accession>W6M7M7</accession>
<keyword evidence="2" id="KW-1185">Reference proteome</keyword>
<dbReference type="STRING" id="1400863.BN873_20039"/>
<name>W6M7M7_9GAMM</name>
<dbReference type="AlphaFoldDB" id="W6M7M7"/>
<organism evidence="1 2">
    <name type="scientific">Candidatus Competibacter denitrificans Run_A_D11</name>
    <dbReference type="NCBI Taxonomy" id="1400863"/>
    <lineage>
        <taxon>Bacteria</taxon>
        <taxon>Pseudomonadati</taxon>
        <taxon>Pseudomonadota</taxon>
        <taxon>Gammaproteobacteria</taxon>
        <taxon>Candidatus Competibacteraceae</taxon>
        <taxon>Candidatus Competibacter</taxon>
    </lineage>
</organism>
<protein>
    <recommendedName>
        <fullName evidence="3">TIGR03016 family PEP-CTERM system-associated outer membrane protein</fullName>
    </recommendedName>
</protein>
<reference evidence="1" key="1">
    <citation type="submission" date="2013-07" db="EMBL/GenBank/DDBJ databases">
        <authorList>
            <person name="McIlroy S."/>
        </authorList>
    </citation>
    <scope>NUCLEOTIDE SEQUENCE [LARGE SCALE GENOMIC DNA]</scope>
    <source>
        <strain evidence="1">Run_A_D11</strain>
    </source>
</reference>
<dbReference type="OrthoDB" id="5567701at2"/>
<dbReference type="InterPro" id="IPR017467">
    <property type="entry name" value="CHP03016_PEP-CTERM"/>
</dbReference>
<evidence type="ECO:0008006" key="3">
    <source>
        <dbReference type="Google" id="ProtNLM"/>
    </source>
</evidence>
<sequence length="572" mass="63479">MQRTSNHPYGQKPACKLIVRGAVLSVVFGVSFCMPGQAQQSRDGGGSNAWQITPRISVGAIYSDNIKLAPANAAEDDLVLDVEPGISIRKRGGRLDLRLDYTAQGLLYANHSDANTVNHQLQGFGSAEIFQKHFFLDAYSAISQVSATSSGRTGSPASLAFLSNLDLGLPGVPGLFQSFGTSDEIALTDNQTTGYRYGISPYWRQDIGGWVEGLLRYRYDGVRYGDQNKVTTTQGEQQTVNADSQVNTLTLDLNSGRRFNILNWNIGYFYQRQQLDNVTDSNVTANGEDRRERLDARITYRLSQYWALLANAGYEDSQVTGFENARDGSYWGLGAIWTPNRFLEVGGLYGPDVNLIALRWNPSTRTSLDVRRRDRNVGVESGVHWQGTFKHQARASTWSVTYLDEVTNEQQLLGSSLLAVGADGQPLALEEQGQSISAEGPFGLTNRNFRRKRLDAGVVYRRGPTGISVNAFSEERQTQDAKSIESTYGAGALWTWRFAPQVASFIGGGWEHDDLGEEAQRNDYWVSIVGLAQAFTPNFGGLISYRYYQNDAGSAEQEFRENRLNVRFNMKF</sequence>
<comment type="caution">
    <text evidence="1">The sequence shown here is derived from an EMBL/GenBank/DDBJ whole genome shotgun (WGS) entry which is preliminary data.</text>
</comment>
<evidence type="ECO:0000313" key="2">
    <source>
        <dbReference type="Proteomes" id="UP000035760"/>
    </source>
</evidence>
<dbReference type="Proteomes" id="UP000035760">
    <property type="component" value="Unassembled WGS sequence"/>
</dbReference>
<proteinExistence type="predicted"/>
<dbReference type="NCBIfam" id="TIGR03016">
    <property type="entry name" value="pepcterm_hypo_1"/>
    <property type="match status" value="2"/>
</dbReference>
<dbReference type="EMBL" id="CBTJ020000025">
    <property type="protein sequence ID" value="CDI01715.1"/>
    <property type="molecule type" value="Genomic_DNA"/>
</dbReference>
<dbReference type="SUPFAM" id="SSF56935">
    <property type="entry name" value="Porins"/>
    <property type="match status" value="1"/>
</dbReference>
<evidence type="ECO:0000313" key="1">
    <source>
        <dbReference type="EMBL" id="CDI01715.1"/>
    </source>
</evidence>